<reference evidence="3" key="1">
    <citation type="journal article" date="2019" name="Int. J. Syst. Evol. Microbiol.">
        <title>The Global Catalogue of Microorganisms (GCM) 10K type strain sequencing project: providing services to taxonomists for standard genome sequencing and annotation.</title>
        <authorList>
            <consortium name="The Broad Institute Genomics Platform"/>
            <consortium name="The Broad Institute Genome Sequencing Center for Infectious Disease"/>
            <person name="Wu L."/>
            <person name="Ma J."/>
        </authorList>
    </citation>
    <scope>NUCLEOTIDE SEQUENCE [LARGE SCALE GENOMIC DNA]</scope>
    <source>
        <strain evidence="3">JCM 15591</strain>
    </source>
</reference>
<name>A0ABP4WIG7_9MICO</name>
<keyword evidence="3" id="KW-1185">Reference proteome</keyword>
<comment type="caution">
    <text evidence="2">The sequence shown here is derived from an EMBL/GenBank/DDBJ whole genome shotgun (WGS) entry which is preliminary data.</text>
</comment>
<sequence>MAKGVAWSAPAVAVVATAPAYAASGPSPVITFIKGCKAPGNSCHSPYTKSYVLSLSIKNPDTVHDIYICTATMTTNLAAQTPPIVFTWRPPTTGCIKIPKNSTTPIALEFTNSANSQNLTFDFTLTVTWRHTCPCSNDTHGTHPPVVVKGHVVSTGPQDCPCPTAGSTRVA</sequence>
<proteinExistence type="predicted"/>
<feature type="signal peptide" evidence="1">
    <location>
        <begin position="1"/>
        <end position="22"/>
    </location>
</feature>
<evidence type="ECO:0000313" key="2">
    <source>
        <dbReference type="EMBL" id="GAA1755498.1"/>
    </source>
</evidence>
<evidence type="ECO:0000256" key="1">
    <source>
        <dbReference type="SAM" id="SignalP"/>
    </source>
</evidence>
<evidence type="ECO:0000313" key="3">
    <source>
        <dbReference type="Proteomes" id="UP001501475"/>
    </source>
</evidence>
<dbReference type="Proteomes" id="UP001501475">
    <property type="component" value="Unassembled WGS sequence"/>
</dbReference>
<organism evidence="2 3">
    <name type="scientific">Nostocoides vanveenii</name>
    <dbReference type="NCBI Taxonomy" id="330835"/>
    <lineage>
        <taxon>Bacteria</taxon>
        <taxon>Bacillati</taxon>
        <taxon>Actinomycetota</taxon>
        <taxon>Actinomycetes</taxon>
        <taxon>Micrococcales</taxon>
        <taxon>Intrasporangiaceae</taxon>
        <taxon>Nostocoides</taxon>
    </lineage>
</organism>
<dbReference type="RefSeq" id="WP_344064056.1">
    <property type="nucleotide sequence ID" value="NZ_BAAAPN010000034.1"/>
</dbReference>
<gene>
    <name evidence="2" type="ORF">GCM10009810_14120</name>
</gene>
<dbReference type="EMBL" id="BAAAPN010000034">
    <property type="protein sequence ID" value="GAA1755498.1"/>
    <property type="molecule type" value="Genomic_DNA"/>
</dbReference>
<feature type="chain" id="PRO_5045393675" evidence="1">
    <location>
        <begin position="23"/>
        <end position="171"/>
    </location>
</feature>
<keyword evidence="1" id="KW-0732">Signal</keyword>
<protein>
    <submittedName>
        <fullName evidence="2">Uncharacterized protein</fullName>
    </submittedName>
</protein>
<accession>A0ABP4WIG7</accession>